<dbReference type="AlphaFoldDB" id="A0A4R1F6R7"/>
<dbReference type="PANTHER" id="PTHR43632:SF1">
    <property type="entry name" value="PERMEASE COMPONENT OF TUNGSTATE ABC TRANSPORTER"/>
    <property type="match status" value="1"/>
</dbReference>
<comment type="caution">
    <text evidence="7">The sequence shown here is derived from an EMBL/GenBank/DDBJ whole genome shotgun (WGS) entry which is preliminary data.</text>
</comment>
<evidence type="ECO:0000259" key="6">
    <source>
        <dbReference type="PROSITE" id="PS50928"/>
    </source>
</evidence>
<feature type="transmembrane region" description="Helical" evidence="5">
    <location>
        <begin position="61"/>
        <end position="85"/>
    </location>
</feature>
<evidence type="ECO:0000313" key="7">
    <source>
        <dbReference type="EMBL" id="TCJ88282.1"/>
    </source>
</evidence>
<evidence type="ECO:0000256" key="3">
    <source>
        <dbReference type="ARBA" id="ARBA00022989"/>
    </source>
</evidence>
<evidence type="ECO:0000256" key="5">
    <source>
        <dbReference type="RuleBase" id="RU363032"/>
    </source>
</evidence>
<name>A0A4R1F6R7_9GAMM</name>
<dbReference type="RefSeq" id="WP_131903991.1">
    <property type="nucleotide sequence ID" value="NZ_BAAAFU010000008.1"/>
</dbReference>
<dbReference type="InterPro" id="IPR000515">
    <property type="entry name" value="MetI-like"/>
</dbReference>
<dbReference type="PROSITE" id="PS50928">
    <property type="entry name" value="ABC_TM1"/>
    <property type="match status" value="1"/>
</dbReference>
<dbReference type="GO" id="GO:0005886">
    <property type="term" value="C:plasma membrane"/>
    <property type="evidence" value="ECO:0007669"/>
    <property type="project" value="UniProtKB-SubCell"/>
</dbReference>
<feature type="transmembrane region" description="Helical" evidence="5">
    <location>
        <begin position="22"/>
        <end position="54"/>
    </location>
</feature>
<dbReference type="Gene3D" id="1.10.3720.10">
    <property type="entry name" value="MetI-like"/>
    <property type="match status" value="1"/>
</dbReference>
<comment type="subcellular location">
    <subcellularLocation>
        <location evidence="1 5">Cell membrane</location>
        <topology evidence="1 5">Multi-pass membrane protein</topology>
    </subcellularLocation>
</comment>
<organism evidence="7 8">
    <name type="scientific">Cocleimonas flava</name>
    <dbReference type="NCBI Taxonomy" id="634765"/>
    <lineage>
        <taxon>Bacteria</taxon>
        <taxon>Pseudomonadati</taxon>
        <taxon>Pseudomonadota</taxon>
        <taxon>Gammaproteobacteria</taxon>
        <taxon>Thiotrichales</taxon>
        <taxon>Thiotrichaceae</taxon>
        <taxon>Cocleimonas</taxon>
    </lineage>
</organism>
<dbReference type="GO" id="GO:0055085">
    <property type="term" value="P:transmembrane transport"/>
    <property type="evidence" value="ECO:0007669"/>
    <property type="project" value="InterPro"/>
</dbReference>
<dbReference type="Pfam" id="PF00528">
    <property type="entry name" value="BPD_transp_1"/>
    <property type="match status" value="1"/>
</dbReference>
<keyword evidence="5" id="KW-0813">Transport</keyword>
<dbReference type="InterPro" id="IPR035906">
    <property type="entry name" value="MetI-like_sf"/>
</dbReference>
<feature type="transmembrane region" description="Helical" evidence="5">
    <location>
        <begin position="97"/>
        <end position="118"/>
    </location>
</feature>
<keyword evidence="3 5" id="KW-1133">Transmembrane helix</keyword>
<evidence type="ECO:0000313" key="8">
    <source>
        <dbReference type="Proteomes" id="UP000294887"/>
    </source>
</evidence>
<comment type="similarity">
    <text evidence="5">Belongs to the binding-protein-dependent transport system permease family.</text>
</comment>
<dbReference type="EMBL" id="SMFQ01000002">
    <property type="protein sequence ID" value="TCJ88282.1"/>
    <property type="molecule type" value="Genomic_DNA"/>
</dbReference>
<keyword evidence="4 5" id="KW-0472">Membrane</keyword>
<evidence type="ECO:0000256" key="4">
    <source>
        <dbReference type="ARBA" id="ARBA00023136"/>
    </source>
</evidence>
<dbReference type="NCBIfam" id="NF038017">
    <property type="entry name" value="ABC_perm1"/>
    <property type="match status" value="1"/>
</dbReference>
<evidence type="ECO:0000256" key="1">
    <source>
        <dbReference type="ARBA" id="ARBA00004651"/>
    </source>
</evidence>
<protein>
    <submittedName>
        <fullName evidence="7">Tungstate transport system permease protein</fullName>
    </submittedName>
</protein>
<dbReference type="PANTHER" id="PTHR43632">
    <property type="entry name" value="PERMEASE COMPONENT OF TUNGSTATE ABC TRANSPORTER"/>
    <property type="match status" value="1"/>
</dbReference>
<keyword evidence="2 5" id="KW-0812">Transmembrane</keyword>
<gene>
    <name evidence="7" type="ORF">EV695_0122</name>
</gene>
<dbReference type="Proteomes" id="UP000294887">
    <property type="component" value="Unassembled WGS sequence"/>
</dbReference>
<evidence type="ECO:0000256" key="2">
    <source>
        <dbReference type="ARBA" id="ARBA00022692"/>
    </source>
</evidence>
<dbReference type="OrthoDB" id="9781724at2"/>
<dbReference type="CDD" id="cd06261">
    <property type="entry name" value="TM_PBP2"/>
    <property type="match status" value="1"/>
</dbReference>
<keyword evidence="8" id="KW-1185">Reference proteome</keyword>
<feature type="transmembrane region" description="Helical" evidence="5">
    <location>
        <begin position="201"/>
        <end position="225"/>
    </location>
</feature>
<sequence length="234" mass="25371">MQSLASTTVDAVKLLLSGDADIWNIIGISFQISTIAILIAMVPAILIGFILAYYNFPGRRLLVSIFNTMLAVPAVVVGLTLYILLSRQGPLGEWRLLFTQTAMVLGQIALCFPILVAMSHSAFQSIEKRAWDTAKTLAANPFKAFFIVMREVRFALFGALLAGYGRIIAEVGASMMLGGNILHYTRNIPTAIALETSKGEFAQGIALGIILISLAFFLTIGLHYMQGKGTVVRD</sequence>
<reference evidence="7 8" key="1">
    <citation type="submission" date="2019-03" db="EMBL/GenBank/DDBJ databases">
        <title>Genomic Encyclopedia of Type Strains, Phase IV (KMG-IV): sequencing the most valuable type-strain genomes for metagenomic binning, comparative biology and taxonomic classification.</title>
        <authorList>
            <person name="Goeker M."/>
        </authorList>
    </citation>
    <scope>NUCLEOTIDE SEQUENCE [LARGE SCALE GENOMIC DNA]</scope>
    <source>
        <strain evidence="7 8">DSM 24830</strain>
    </source>
</reference>
<dbReference type="InterPro" id="IPR049783">
    <property type="entry name" value="ABC_perm_TupB-like"/>
</dbReference>
<accession>A0A4R1F6R7</accession>
<feature type="domain" description="ABC transmembrane type-1" evidence="6">
    <location>
        <begin position="26"/>
        <end position="222"/>
    </location>
</feature>
<feature type="transmembrane region" description="Helical" evidence="5">
    <location>
        <begin position="154"/>
        <end position="181"/>
    </location>
</feature>
<dbReference type="SUPFAM" id="SSF161098">
    <property type="entry name" value="MetI-like"/>
    <property type="match status" value="1"/>
</dbReference>
<proteinExistence type="inferred from homology"/>